<proteinExistence type="inferred from homology"/>
<comment type="similarity">
    <text evidence="2">Belongs to the venom Kunitz-type family.</text>
</comment>
<feature type="domain" description="BPTI/Kunitz inhibitor" evidence="8">
    <location>
        <begin position="538"/>
        <end position="588"/>
    </location>
</feature>
<keyword evidence="10" id="KW-1185">Reference proteome</keyword>
<sequence length="592" mass="67173">MSEDVTPVSFERMKGIMKSLLKDLSISRSNCPTGARISVLSYNTNIKYLIRFSDFQRKHLLMEAVQGIPLEKSSGQRNIGRAMRFVARNAFKRHRQGALIRKVAVFLTAGPSQDAASINTAVLEFSALDIIPAVIALREASNVREAFLVRRDGDKTLTPSKPNLVFYENDSKEKEDPMTDDTGQFKLFVWESKEEERLNYVSLCSLCYDTCNPVSQCEIVDPPPVNINMDIAYIMDGSRDVSSEEFETMKEFVSKMLDYFAIASLPFESDKEARVALVQHAPPNNSGTELSSSVSEEFDLTTYSTKDLMKTHIQESLHQLEGSSAVGHALEWTVNNVFLEADRPRKHKVIFTILGSKTSAWDKEKLLKMSLKAKCRGFTMFTLALGGEADDSEMTELSSVPMEQHLLQMGKVHKLELSYALRFSQAFLNLLKRELNLYPPINLQEKCDNLDRGDTYQQAVGITDRILFSGLKHNDLLQPSELSRKNVQNKILKTTQGPKEEQYSQIENKYFTSISIQNGDGIETEERFEKVQRAKDACSKDMDIGECENYTLKWYYHKQQNMCSQFWYGGCGGNKNRFETQEECDALCVVSL</sequence>
<evidence type="ECO:0000256" key="5">
    <source>
        <dbReference type="ARBA" id="ARBA00023119"/>
    </source>
</evidence>
<feature type="domain" description="VWFA" evidence="7">
    <location>
        <begin position="1"/>
        <end position="182"/>
    </location>
</feature>
<organism evidence="9 10">
    <name type="scientific">Ophiophagus hannah</name>
    <name type="common">King cobra</name>
    <name type="synonym">Naja hannah</name>
    <dbReference type="NCBI Taxonomy" id="8665"/>
    <lineage>
        <taxon>Eukaryota</taxon>
        <taxon>Metazoa</taxon>
        <taxon>Chordata</taxon>
        <taxon>Craniata</taxon>
        <taxon>Vertebrata</taxon>
        <taxon>Euteleostomi</taxon>
        <taxon>Lepidosauria</taxon>
        <taxon>Squamata</taxon>
        <taxon>Bifurcata</taxon>
        <taxon>Unidentata</taxon>
        <taxon>Episquamata</taxon>
        <taxon>Toxicofera</taxon>
        <taxon>Serpentes</taxon>
        <taxon>Colubroidea</taxon>
        <taxon>Elapidae</taxon>
        <taxon>Elapinae</taxon>
        <taxon>Ophiophagus</taxon>
    </lineage>
</organism>
<dbReference type="InterPro" id="IPR020901">
    <property type="entry name" value="Prtase_inh_Kunz-CS"/>
</dbReference>
<dbReference type="InterPro" id="IPR050525">
    <property type="entry name" value="ECM_Assembly_Org"/>
</dbReference>
<dbReference type="PROSITE" id="PS50279">
    <property type="entry name" value="BPTI_KUNITZ_2"/>
    <property type="match status" value="1"/>
</dbReference>
<dbReference type="SUPFAM" id="SSF57362">
    <property type="entry name" value="BPTI-like"/>
    <property type="match status" value="1"/>
</dbReference>
<dbReference type="SUPFAM" id="SSF53300">
    <property type="entry name" value="vWA-like"/>
    <property type="match status" value="2"/>
</dbReference>
<dbReference type="FunFam" id="4.10.410.10:FF:000020">
    <property type="entry name" value="Collagen, type VI, alpha 3"/>
    <property type="match status" value="1"/>
</dbReference>
<dbReference type="SMART" id="SM00131">
    <property type="entry name" value="KU"/>
    <property type="match status" value="1"/>
</dbReference>
<dbReference type="Gene3D" id="4.10.410.10">
    <property type="entry name" value="Pancreatic trypsin inhibitor Kunitz domain"/>
    <property type="match status" value="1"/>
</dbReference>
<feature type="domain" description="VWFA" evidence="7">
    <location>
        <begin position="230"/>
        <end position="431"/>
    </location>
</feature>
<dbReference type="InterPro" id="IPR002223">
    <property type="entry name" value="Kunitz_BPTI"/>
</dbReference>
<protein>
    <submittedName>
        <fullName evidence="9">Collagen alpha-6(VI) chain</fullName>
    </submittedName>
</protein>
<dbReference type="OrthoDB" id="4473401at2759"/>
<dbReference type="SMART" id="SM00327">
    <property type="entry name" value="VWA"/>
    <property type="match status" value="2"/>
</dbReference>
<keyword evidence="3" id="KW-0964">Secreted</keyword>
<accession>V8NKJ0</accession>
<evidence type="ECO:0000259" key="8">
    <source>
        <dbReference type="PROSITE" id="PS50279"/>
    </source>
</evidence>
<dbReference type="PANTHER" id="PTHR24020:SF87">
    <property type="entry name" value="COLLAGEN ALPHA-1(VI) CHAIN-LIKE"/>
    <property type="match status" value="1"/>
</dbReference>
<dbReference type="InterPro" id="IPR036465">
    <property type="entry name" value="vWFA_dom_sf"/>
</dbReference>
<dbReference type="PROSITE" id="PS00280">
    <property type="entry name" value="BPTI_KUNITZ_1"/>
    <property type="match status" value="1"/>
</dbReference>
<dbReference type="Proteomes" id="UP000018936">
    <property type="component" value="Unassembled WGS sequence"/>
</dbReference>
<dbReference type="Gene3D" id="3.40.50.410">
    <property type="entry name" value="von Willebrand factor, type A domain"/>
    <property type="match status" value="2"/>
</dbReference>
<reference evidence="9 10" key="1">
    <citation type="journal article" date="2013" name="Proc. Natl. Acad. Sci. U.S.A.">
        <title>The king cobra genome reveals dynamic gene evolution and adaptation in the snake venom system.</title>
        <authorList>
            <person name="Vonk F.J."/>
            <person name="Casewell N.R."/>
            <person name="Henkel C.V."/>
            <person name="Heimberg A.M."/>
            <person name="Jansen H.J."/>
            <person name="McCleary R.J."/>
            <person name="Kerkkamp H.M."/>
            <person name="Vos R.A."/>
            <person name="Guerreiro I."/>
            <person name="Calvete J.J."/>
            <person name="Wuster W."/>
            <person name="Woods A.E."/>
            <person name="Logan J.M."/>
            <person name="Harrison R.A."/>
            <person name="Castoe T.A."/>
            <person name="de Koning A.P."/>
            <person name="Pollock D.D."/>
            <person name="Yandell M."/>
            <person name="Calderon D."/>
            <person name="Renjifo C."/>
            <person name="Currier R.B."/>
            <person name="Salgado D."/>
            <person name="Pla D."/>
            <person name="Sanz L."/>
            <person name="Hyder A.S."/>
            <person name="Ribeiro J.M."/>
            <person name="Arntzen J.W."/>
            <person name="van den Thillart G.E."/>
            <person name="Boetzer M."/>
            <person name="Pirovano W."/>
            <person name="Dirks R.P."/>
            <person name="Spaink H.P."/>
            <person name="Duboule D."/>
            <person name="McGlinn E."/>
            <person name="Kini R.M."/>
            <person name="Richardson M.K."/>
        </authorList>
    </citation>
    <scope>NUCLEOTIDE SEQUENCE</scope>
    <source>
        <tissue evidence="9">Blood</tissue>
    </source>
</reference>
<dbReference type="Pfam" id="PF00014">
    <property type="entry name" value="Kunitz_BPTI"/>
    <property type="match status" value="1"/>
</dbReference>
<dbReference type="InterPro" id="IPR002035">
    <property type="entry name" value="VWF_A"/>
</dbReference>
<feature type="non-terminal residue" evidence="9">
    <location>
        <position position="592"/>
    </location>
</feature>
<evidence type="ECO:0000259" key="7">
    <source>
        <dbReference type="PROSITE" id="PS50234"/>
    </source>
</evidence>
<evidence type="ECO:0000256" key="6">
    <source>
        <dbReference type="ARBA" id="ARBA00023157"/>
    </source>
</evidence>
<comment type="subcellular location">
    <subcellularLocation>
        <location evidence="1">Secreted</location>
        <location evidence="1">Extracellular space</location>
        <location evidence="1">Extracellular matrix</location>
    </subcellularLocation>
</comment>
<evidence type="ECO:0000256" key="1">
    <source>
        <dbReference type="ARBA" id="ARBA00004498"/>
    </source>
</evidence>
<comment type="caution">
    <text evidence="9">The sequence shown here is derived from an EMBL/GenBank/DDBJ whole genome shotgun (WGS) entry which is preliminary data.</text>
</comment>
<dbReference type="FunFam" id="3.40.50.410:FF:000021">
    <property type="entry name" value="Collagen, type VI, alpha 3"/>
    <property type="match status" value="1"/>
</dbReference>
<dbReference type="GO" id="GO:0005581">
    <property type="term" value="C:collagen trimer"/>
    <property type="evidence" value="ECO:0007669"/>
    <property type="project" value="UniProtKB-KW"/>
</dbReference>
<dbReference type="InterPro" id="IPR036880">
    <property type="entry name" value="Kunitz_BPTI_sf"/>
</dbReference>
<evidence type="ECO:0000256" key="2">
    <source>
        <dbReference type="ARBA" id="ARBA00008415"/>
    </source>
</evidence>
<keyword evidence="4" id="KW-0272">Extracellular matrix</keyword>
<dbReference type="CDD" id="cd01450">
    <property type="entry name" value="vWFA_subfamily_ECM"/>
    <property type="match status" value="2"/>
</dbReference>
<gene>
    <name evidence="9" type="primary">Col6a6</name>
    <name evidence="9" type="ORF">L345_12202</name>
</gene>
<keyword evidence="5 9" id="KW-0176">Collagen</keyword>
<dbReference type="CDD" id="cd22630">
    <property type="entry name" value="Kunitz_collagen_alpha6_VI"/>
    <property type="match status" value="1"/>
</dbReference>
<dbReference type="Pfam" id="PF00092">
    <property type="entry name" value="VWA"/>
    <property type="match status" value="2"/>
</dbReference>
<dbReference type="GO" id="GO:0004867">
    <property type="term" value="F:serine-type endopeptidase inhibitor activity"/>
    <property type="evidence" value="ECO:0007669"/>
    <property type="project" value="InterPro"/>
</dbReference>
<dbReference type="PROSITE" id="PS50234">
    <property type="entry name" value="VWFA"/>
    <property type="match status" value="2"/>
</dbReference>
<dbReference type="AlphaFoldDB" id="V8NKJ0"/>
<evidence type="ECO:0000313" key="10">
    <source>
        <dbReference type="Proteomes" id="UP000018936"/>
    </source>
</evidence>
<evidence type="ECO:0000313" key="9">
    <source>
        <dbReference type="EMBL" id="ETE62042.1"/>
    </source>
</evidence>
<dbReference type="PRINTS" id="PR00759">
    <property type="entry name" value="BASICPTASE"/>
</dbReference>
<evidence type="ECO:0000256" key="3">
    <source>
        <dbReference type="ARBA" id="ARBA00022525"/>
    </source>
</evidence>
<dbReference type="EMBL" id="AZIM01003490">
    <property type="protein sequence ID" value="ETE62042.1"/>
    <property type="molecule type" value="Genomic_DNA"/>
</dbReference>
<name>V8NKJ0_OPHHA</name>
<keyword evidence="6" id="KW-1015">Disulfide bond</keyword>
<dbReference type="PANTHER" id="PTHR24020">
    <property type="entry name" value="COLLAGEN ALPHA"/>
    <property type="match status" value="1"/>
</dbReference>
<evidence type="ECO:0000256" key="4">
    <source>
        <dbReference type="ARBA" id="ARBA00022530"/>
    </source>
</evidence>